<dbReference type="PANTHER" id="PTHR13318:SF178">
    <property type="entry name" value="OS02G0200900 PROTEIN"/>
    <property type="match status" value="1"/>
</dbReference>
<evidence type="ECO:0000313" key="1">
    <source>
        <dbReference type="EMBL" id="GAQ89343.1"/>
    </source>
</evidence>
<protein>
    <submittedName>
        <fullName evidence="1">Uncharacterized protein</fullName>
    </submittedName>
</protein>
<dbReference type="PANTHER" id="PTHR13318">
    <property type="entry name" value="PARTNER OF PAIRED, ISOFORM B-RELATED"/>
    <property type="match status" value="1"/>
</dbReference>
<reference evidence="1 2" key="1">
    <citation type="journal article" date="2014" name="Nat. Commun.">
        <title>Klebsormidium flaccidum genome reveals primary factors for plant terrestrial adaptation.</title>
        <authorList>
            <person name="Hori K."/>
            <person name="Maruyama F."/>
            <person name="Fujisawa T."/>
            <person name="Togashi T."/>
            <person name="Yamamoto N."/>
            <person name="Seo M."/>
            <person name="Sato S."/>
            <person name="Yamada T."/>
            <person name="Mori H."/>
            <person name="Tajima N."/>
            <person name="Moriyama T."/>
            <person name="Ikeuchi M."/>
            <person name="Watanabe M."/>
            <person name="Wada H."/>
            <person name="Kobayashi K."/>
            <person name="Saito M."/>
            <person name="Masuda T."/>
            <person name="Sasaki-Sekimoto Y."/>
            <person name="Mashiguchi K."/>
            <person name="Awai K."/>
            <person name="Shimojima M."/>
            <person name="Masuda S."/>
            <person name="Iwai M."/>
            <person name="Nobusawa T."/>
            <person name="Narise T."/>
            <person name="Kondo S."/>
            <person name="Saito H."/>
            <person name="Sato R."/>
            <person name="Murakawa M."/>
            <person name="Ihara Y."/>
            <person name="Oshima-Yamada Y."/>
            <person name="Ohtaka K."/>
            <person name="Satoh M."/>
            <person name="Sonobe K."/>
            <person name="Ishii M."/>
            <person name="Ohtani R."/>
            <person name="Kanamori-Sato M."/>
            <person name="Honoki R."/>
            <person name="Miyazaki D."/>
            <person name="Mochizuki H."/>
            <person name="Umetsu J."/>
            <person name="Higashi K."/>
            <person name="Shibata D."/>
            <person name="Kamiya Y."/>
            <person name="Sato N."/>
            <person name="Nakamura Y."/>
            <person name="Tabata S."/>
            <person name="Ida S."/>
            <person name="Kurokawa K."/>
            <person name="Ohta H."/>
        </authorList>
    </citation>
    <scope>NUCLEOTIDE SEQUENCE [LARGE SCALE GENOMIC DNA]</scope>
    <source>
        <strain evidence="1 2">NIES-2285</strain>
    </source>
</reference>
<dbReference type="InterPro" id="IPR006553">
    <property type="entry name" value="Leu-rich_rpt_Cys-con_subtyp"/>
</dbReference>
<gene>
    <name evidence="1" type="ORF">KFL_005130020</name>
</gene>
<dbReference type="InterPro" id="IPR032675">
    <property type="entry name" value="LRR_dom_sf"/>
</dbReference>
<dbReference type="STRING" id="105231.A0A1Y1IFF2"/>
<dbReference type="OrthoDB" id="550575at2759"/>
<organism evidence="1 2">
    <name type="scientific">Klebsormidium nitens</name>
    <name type="common">Green alga</name>
    <name type="synonym">Ulothrix nitens</name>
    <dbReference type="NCBI Taxonomy" id="105231"/>
    <lineage>
        <taxon>Eukaryota</taxon>
        <taxon>Viridiplantae</taxon>
        <taxon>Streptophyta</taxon>
        <taxon>Klebsormidiophyceae</taxon>
        <taxon>Klebsormidiales</taxon>
        <taxon>Klebsormidiaceae</taxon>
        <taxon>Klebsormidium</taxon>
    </lineage>
</organism>
<dbReference type="EMBL" id="DF237462">
    <property type="protein sequence ID" value="GAQ89343.1"/>
    <property type="molecule type" value="Genomic_DNA"/>
</dbReference>
<keyword evidence="2" id="KW-1185">Reference proteome</keyword>
<dbReference type="GO" id="GO:0005737">
    <property type="term" value="C:cytoplasm"/>
    <property type="evidence" value="ECO:0000318"/>
    <property type="project" value="GO_Central"/>
</dbReference>
<sequence length="293" mass="31418">MFIIAQGCFRLNKLHLEWCCGISDGGLAAVLRGCSELTDLSLEFCGKVTGEAFSGLACKIEKLDLVACDAVKNEGLLAAATACSRLKELRVTSNQKGASLTKGVEGAAKFCKGLEALCIHACGLKDETLRSFATSCPLLSSASLSCEPAVTDGGLAAFLAGLPKLESLSLQHMDGLSGVPRVGASKRLKKLRLGYWWNAPDLFLRGLSEETTLEELRLECCPHLTDATVDSIFAGCRSLKLLVLLDNKLITAESIRAYLRHGKKSTLQILECPGATKENVPDDLRTVLQDVFP</sequence>
<accession>A0A1Y1IFF2</accession>
<proteinExistence type="predicted"/>
<name>A0A1Y1IFF2_KLENI</name>
<dbReference type="AlphaFoldDB" id="A0A1Y1IFF2"/>
<dbReference type="SMART" id="SM00367">
    <property type="entry name" value="LRR_CC"/>
    <property type="match status" value="6"/>
</dbReference>
<dbReference type="OMA" id="CINIRKV"/>
<dbReference type="Gene3D" id="3.80.10.10">
    <property type="entry name" value="Ribonuclease Inhibitor"/>
    <property type="match status" value="2"/>
</dbReference>
<dbReference type="SUPFAM" id="SSF52047">
    <property type="entry name" value="RNI-like"/>
    <property type="match status" value="1"/>
</dbReference>
<dbReference type="Proteomes" id="UP000054558">
    <property type="component" value="Unassembled WGS sequence"/>
</dbReference>
<evidence type="ECO:0000313" key="2">
    <source>
        <dbReference type="Proteomes" id="UP000054558"/>
    </source>
</evidence>